<evidence type="ECO:0000256" key="1">
    <source>
        <dbReference type="SAM" id="Phobius"/>
    </source>
</evidence>
<reference evidence="3" key="1">
    <citation type="journal article" date="2019" name="Int. J. Syst. Evol. Microbiol.">
        <title>The Global Catalogue of Microorganisms (GCM) 10K type strain sequencing project: providing services to taxonomists for standard genome sequencing and annotation.</title>
        <authorList>
            <consortium name="The Broad Institute Genomics Platform"/>
            <consortium name="The Broad Institute Genome Sequencing Center for Infectious Disease"/>
            <person name="Wu L."/>
            <person name="Ma J."/>
        </authorList>
    </citation>
    <scope>NUCLEOTIDE SEQUENCE [LARGE SCALE GENOMIC DNA]</scope>
    <source>
        <strain evidence="3">NBRC 112416</strain>
    </source>
</reference>
<dbReference type="EMBL" id="BSNS01000022">
    <property type="protein sequence ID" value="GLQ56820.1"/>
    <property type="molecule type" value="Genomic_DNA"/>
</dbReference>
<feature type="transmembrane region" description="Helical" evidence="1">
    <location>
        <begin position="62"/>
        <end position="89"/>
    </location>
</feature>
<keyword evidence="1" id="KW-0472">Membrane</keyword>
<evidence type="ECO:0000313" key="3">
    <source>
        <dbReference type="Proteomes" id="UP001156691"/>
    </source>
</evidence>
<dbReference type="RefSeq" id="WP_284342221.1">
    <property type="nucleotide sequence ID" value="NZ_BSNS01000022.1"/>
</dbReference>
<gene>
    <name evidence="2" type="ORF">GCM10010862_40790</name>
</gene>
<dbReference type="Proteomes" id="UP001156691">
    <property type="component" value="Unassembled WGS sequence"/>
</dbReference>
<accession>A0ABQ5WA54</accession>
<keyword evidence="1" id="KW-0812">Transmembrane</keyword>
<name>A0ABQ5WA54_9HYPH</name>
<keyword evidence="1" id="KW-1133">Transmembrane helix</keyword>
<keyword evidence="3" id="KW-1185">Reference proteome</keyword>
<evidence type="ECO:0000313" key="2">
    <source>
        <dbReference type="EMBL" id="GLQ56820.1"/>
    </source>
</evidence>
<protein>
    <submittedName>
        <fullName evidence="2">Uncharacterized protein</fullName>
    </submittedName>
</protein>
<organism evidence="2 3">
    <name type="scientific">Devosia nitrariae</name>
    <dbReference type="NCBI Taxonomy" id="2071872"/>
    <lineage>
        <taxon>Bacteria</taxon>
        <taxon>Pseudomonadati</taxon>
        <taxon>Pseudomonadota</taxon>
        <taxon>Alphaproteobacteria</taxon>
        <taxon>Hyphomicrobiales</taxon>
        <taxon>Devosiaceae</taxon>
        <taxon>Devosia</taxon>
    </lineage>
</organism>
<proteinExistence type="predicted"/>
<sequence>MFATGRWIAIAGTLGSVLFGWHQQAWWLAVPPACYLAYVVWRDKAIRSRIGSAAWASDGFARFLVVADVALVLRNAAGNVLVFLIAGLARQRLGLA</sequence>
<comment type="caution">
    <text evidence="2">The sequence shown here is derived from an EMBL/GenBank/DDBJ whole genome shotgun (WGS) entry which is preliminary data.</text>
</comment>